<dbReference type="PaxDb" id="4097-A0A1S3YG97"/>
<dbReference type="OMA" id="HEMGDEY"/>
<evidence type="ECO:0000259" key="1">
    <source>
        <dbReference type="PROSITE" id="PS50994"/>
    </source>
</evidence>
<accession>A0A1S3YG97</accession>
<sequence length="147" mass="16484">MAVHEMGDEYSLSIAPALCVEAGHYQKVGEHKVVDFLWENIICKFGIPKELAYDNGPQFIGEKVIKFLEDLKIKMITSSPYHSSANDQAESTNRVIVQNLRKGLEAAKGEWPEELSRSTMGVLNNGQIEHGRDFFISCVRSKSLDPD</sequence>
<organism evidence="2">
    <name type="scientific">Nicotiana tabacum</name>
    <name type="common">Common tobacco</name>
    <dbReference type="NCBI Taxonomy" id="4097"/>
    <lineage>
        <taxon>Eukaryota</taxon>
        <taxon>Viridiplantae</taxon>
        <taxon>Streptophyta</taxon>
        <taxon>Embryophyta</taxon>
        <taxon>Tracheophyta</taxon>
        <taxon>Spermatophyta</taxon>
        <taxon>Magnoliopsida</taxon>
        <taxon>eudicotyledons</taxon>
        <taxon>Gunneridae</taxon>
        <taxon>Pentapetalae</taxon>
        <taxon>asterids</taxon>
        <taxon>lamiids</taxon>
        <taxon>Solanales</taxon>
        <taxon>Solanaceae</taxon>
        <taxon>Nicotianoideae</taxon>
        <taxon>Nicotianeae</taxon>
        <taxon>Nicotiana</taxon>
    </lineage>
</organism>
<dbReference type="GO" id="GO:0003676">
    <property type="term" value="F:nucleic acid binding"/>
    <property type="evidence" value="ECO:0007669"/>
    <property type="project" value="InterPro"/>
</dbReference>
<dbReference type="OrthoDB" id="1936587at2759"/>
<proteinExistence type="predicted"/>
<feature type="domain" description="Integrase catalytic" evidence="1">
    <location>
        <begin position="46"/>
        <end position="147"/>
    </location>
</feature>
<dbReference type="InterPro" id="IPR036397">
    <property type="entry name" value="RNaseH_sf"/>
</dbReference>
<evidence type="ECO:0000313" key="2">
    <source>
        <dbReference type="RefSeq" id="XP_016451239.1"/>
    </source>
</evidence>
<dbReference type="InterPro" id="IPR012337">
    <property type="entry name" value="RNaseH-like_sf"/>
</dbReference>
<gene>
    <name evidence="2" type="primary">LOC107775941</name>
</gene>
<dbReference type="PROSITE" id="PS50994">
    <property type="entry name" value="INTEGRASE"/>
    <property type="match status" value="1"/>
</dbReference>
<dbReference type="SMR" id="A0A1S3YG97"/>
<dbReference type="AlphaFoldDB" id="A0A1S3YG97"/>
<dbReference type="PANTHER" id="PTHR37984">
    <property type="entry name" value="PROTEIN CBG26694"/>
    <property type="match status" value="1"/>
</dbReference>
<dbReference type="SUPFAM" id="SSF53098">
    <property type="entry name" value="Ribonuclease H-like"/>
    <property type="match status" value="1"/>
</dbReference>
<dbReference type="InterPro" id="IPR050951">
    <property type="entry name" value="Retrovirus_Pol_polyprotein"/>
</dbReference>
<dbReference type="STRING" id="4097.A0A1S3YG97"/>
<protein>
    <recommendedName>
        <fullName evidence="1">Integrase catalytic domain-containing protein</fullName>
    </recommendedName>
</protein>
<dbReference type="PANTHER" id="PTHR37984:SF5">
    <property type="entry name" value="PROTEIN NYNRIN-LIKE"/>
    <property type="match status" value="1"/>
</dbReference>
<reference evidence="2" key="1">
    <citation type="submission" date="2025-08" db="UniProtKB">
        <authorList>
            <consortium name="RefSeq"/>
        </authorList>
    </citation>
    <scope>IDENTIFICATION</scope>
</reference>
<dbReference type="RefSeq" id="XP_016451239.1">
    <property type="nucleotide sequence ID" value="XM_016595753.1"/>
</dbReference>
<name>A0A1S3YG97_TOBAC</name>
<dbReference type="InterPro" id="IPR001584">
    <property type="entry name" value="Integrase_cat-core"/>
</dbReference>
<dbReference type="GO" id="GO:0015074">
    <property type="term" value="P:DNA integration"/>
    <property type="evidence" value="ECO:0007669"/>
    <property type="project" value="InterPro"/>
</dbReference>
<dbReference type="KEGG" id="nta:107775941"/>
<dbReference type="Gene3D" id="3.30.420.10">
    <property type="entry name" value="Ribonuclease H-like superfamily/Ribonuclease H"/>
    <property type="match status" value="1"/>
</dbReference>